<accession>A0A8J3QTH8</accession>
<evidence type="ECO:0000259" key="4">
    <source>
        <dbReference type="Pfam" id="PF07992"/>
    </source>
</evidence>
<dbReference type="Pfam" id="PF04324">
    <property type="entry name" value="Fer2_BFD"/>
    <property type="match status" value="1"/>
</dbReference>
<protein>
    <recommendedName>
        <fullName evidence="7">Thioredoxin reductase</fullName>
    </recommendedName>
</protein>
<dbReference type="GO" id="GO:0051536">
    <property type="term" value="F:iron-sulfur cluster binding"/>
    <property type="evidence" value="ECO:0007669"/>
    <property type="project" value="InterPro"/>
</dbReference>
<comment type="caution">
    <text evidence="5">The sequence shown here is derived from an EMBL/GenBank/DDBJ whole genome shotgun (WGS) entry which is preliminary data.</text>
</comment>
<evidence type="ECO:0000256" key="1">
    <source>
        <dbReference type="ARBA" id="ARBA00023002"/>
    </source>
</evidence>
<dbReference type="InterPro" id="IPR007419">
    <property type="entry name" value="BFD-like_2Fe2S-bd_dom"/>
</dbReference>
<evidence type="ECO:0000313" key="6">
    <source>
        <dbReference type="Proteomes" id="UP000642748"/>
    </source>
</evidence>
<dbReference type="PANTHER" id="PTHR42949">
    <property type="entry name" value="ANAEROBIC GLYCEROL-3-PHOSPHATE DEHYDROGENASE SUBUNIT B"/>
    <property type="match status" value="1"/>
</dbReference>
<proteinExistence type="predicted"/>
<dbReference type="CDD" id="cd19946">
    <property type="entry name" value="GlpA-like_Fer2_BFD-like"/>
    <property type="match status" value="1"/>
</dbReference>
<dbReference type="InterPro" id="IPR042204">
    <property type="entry name" value="2Fe-2S-bd_N"/>
</dbReference>
<evidence type="ECO:0000259" key="3">
    <source>
        <dbReference type="Pfam" id="PF04324"/>
    </source>
</evidence>
<dbReference type="InterPro" id="IPR036010">
    <property type="entry name" value="2Fe-2S_ferredoxin-like_sf"/>
</dbReference>
<dbReference type="InterPro" id="IPR036188">
    <property type="entry name" value="FAD/NAD-bd_sf"/>
</dbReference>
<dbReference type="RefSeq" id="WP_203919808.1">
    <property type="nucleotide sequence ID" value="NZ_BONZ01000040.1"/>
</dbReference>
<dbReference type="AlphaFoldDB" id="A0A8J3QTH8"/>
<dbReference type="GO" id="GO:0016491">
    <property type="term" value="F:oxidoreductase activity"/>
    <property type="evidence" value="ECO:0007669"/>
    <property type="project" value="UniProtKB-KW"/>
</dbReference>
<dbReference type="InterPro" id="IPR051691">
    <property type="entry name" value="Metab_Enz_Cyan_OpOx_G3PDH"/>
</dbReference>
<sequence>MPEPSGTGALTFRFEGRELTATPGASIGAALWAAGVRHFRTTRTLGRPRALYCGIGQCFDCLVRVGGGPPVRACVTPVRDGDDVSRGDTASDWSGSACLAPRRDPDQSPDVRDLVVVGAGPAGLSAALAAAEAGVAVTLLDAGATPGGQIWRQPAGFEAGSAAGSAAGPAASSAVGSTADPAASSVAGLAGGKAGGKGVGALRAVAAHPRIEVVTGATVVMAMPGTAAQGVRLLVERPGAAWTVEARTLVLATGAAELSLPFPGWDLPGVLTPGGAQALLKAHGVLAGSRILVAGTGPFLWPVAAGLCRAGARVVAVVDAATPHGAGRRLAGLAAHPALLGQAAGYLRTLAAARVPVLGGRAVVAARGRDRVESVTVARLGDRGQRDRREYPVDAVCAGWGFIPSVELARSLGCAEDRHPTRPGSAVAVDGDQATSVPGVYAAGETTGIGGATVSWWEGAIAGASAARALGAVPDAGRIRLARRRLRYARHAARTLDRGFPLDPGWPGWLAPDTVICRCEEVTWRRIVDAVDEGSTDLRSIKGLTRCGMGWCQGRVCGPATQSAVAPRLGLPPGAVGDLATRPLAAPIPIGLLAGAGGGPDGDANPDADAGSEADAGPEADAASGADADPDSDVAPDAGAEVVAGGG</sequence>
<dbReference type="Gene3D" id="1.10.10.1100">
    <property type="entry name" value="BFD-like [2Fe-2S]-binding domain"/>
    <property type="match status" value="1"/>
</dbReference>
<feature type="domain" description="BFD-like [2Fe-2S]-binding" evidence="3">
    <location>
        <begin position="515"/>
        <end position="562"/>
    </location>
</feature>
<gene>
    <name evidence="5" type="ORF">Raf01_43860</name>
</gene>
<evidence type="ECO:0000256" key="2">
    <source>
        <dbReference type="SAM" id="MobiDB-lite"/>
    </source>
</evidence>
<dbReference type="PANTHER" id="PTHR42949:SF3">
    <property type="entry name" value="ANAEROBIC GLYCEROL-3-PHOSPHATE DEHYDROGENASE SUBUNIT B"/>
    <property type="match status" value="1"/>
</dbReference>
<feature type="domain" description="FAD/NAD(P)-binding" evidence="4">
    <location>
        <begin position="113"/>
        <end position="459"/>
    </location>
</feature>
<dbReference type="PRINTS" id="PR00368">
    <property type="entry name" value="FADPNR"/>
</dbReference>
<feature type="region of interest" description="Disordered" evidence="2">
    <location>
        <begin position="81"/>
        <end position="109"/>
    </location>
</feature>
<keyword evidence="6" id="KW-1185">Reference proteome</keyword>
<feature type="region of interest" description="Disordered" evidence="2">
    <location>
        <begin position="597"/>
        <end position="647"/>
    </location>
</feature>
<organism evidence="5 6">
    <name type="scientific">Rugosimonospora africana</name>
    <dbReference type="NCBI Taxonomy" id="556532"/>
    <lineage>
        <taxon>Bacteria</taxon>
        <taxon>Bacillati</taxon>
        <taxon>Actinomycetota</taxon>
        <taxon>Actinomycetes</taxon>
        <taxon>Micromonosporales</taxon>
        <taxon>Micromonosporaceae</taxon>
        <taxon>Rugosimonospora</taxon>
    </lineage>
</organism>
<reference evidence="5" key="1">
    <citation type="submission" date="2021-01" db="EMBL/GenBank/DDBJ databases">
        <title>Whole genome shotgun sequence of Rugosimonospora africana NBRC 104875.</title>
        <authorList>
            <person name="Komaki H."/>
            <person name="Tamura T."/>
        </authorList>
    </citation>
    <scope>NUCLEOTIDE SEQUENCE</scope>
    <source>
        <strain evidence="5">NBRC 104875</strain>
    </source>
</reference>
<dbReference type="Proteomes" id="UP000642748">
    <property type="component" value="Unassembled WGS sequence"/>
</dbReference>
<evidence type="ECO:0008006" key="7">
    <source>
        <dbReference type="Google" id="ProtNLM"/>
    </source>
</evidence>
<dbReference type="SUPFAM" id="SSF54292">
    <property type="entry name" value="2Fe-2S ferredoxin-like"/>
    <property type="match status" value="1"/>
</dbReference>
<feature type="compositionally biased region" description="Acidic residues" evidence="2">
    <location>
        <begin position="604"/>
        <end position="618"/>
    </location>
</feature>
<dbReference type="InterPro" id="IPR023753">
    <property type="entry name" value="FAD/NAD-binding_dom"/>
</dbReference>
<dbReference type="Gene3D" id="3.50.50.60">
    <property type="entry name" value="FAD/NAD(P)-binding domain"/>
    <property type="match status" value="3"/>
</dbReference>
<dbReference type="InterPro" id="IPR041854">
    <property type="entry name" value="BFD-like_2Fe2S-bd_dom_sf"/>
</dbReference>
<dbReference type="Pfam" id="PF13510">
    <property type="entry name" value="Fer2_4"/>
    <property type="match status" value="1"/>
</dbReference>
<name>A0A8J3QTH8_9ACTN</name>
<dbReference type="PRINTS" id="PR00411">
    <property type="entry name" value="PNDRDTASEI"/>
</dbReference>
<dbReference type="SUPFAM" id="SSF51905">
    <property type="entry name" value="FAD/NAD(P)-binding domain"/>
    <property type="match status" value="1"/>
</dbReference>
<evidence type="ECO:0000313" key="5">
    <source>
        <dbReference type="EMBL" id="GIH16214.1"/>
    </source>
</evidence>
<keyword evidence="1" id="KW-0560">Oxidoreductase</keyword>
<dbReference type="Pfam" id="PF07992">
    <property type="entry name" value="Pyr_redox_2"/>
    <property type="match status" value="1"/>
</dbReference>
<dbReference type="Gene3D" id="3.10.20.440">
    <property type="entry name" value="2Fe-2S iron-sulphur cluster binding domain, sarcosine oxidase, alpha subunit, N-terminal domain"/>
    <property type="match status" value="1"/>
</dbReference>
<dbReference type="EMBL" id="BONZ01000040">
    <property type="protein sequence ID" value="GIH16214.1"/>
    <property type="molecule type" value="Genomic_DNA"/>
</dbReference>